<dbReference type="STRING" id="1122204.SAMN05421781_2302"/>
<dbReference type="GO" id="GO:0000731">
    <property type="term" value="P:DNA synthesis involved in DNA repair"/>
    <property type="evidence" value="ECO:0007669"/>
    <property type="project" value="TreeGrafter"/>
</dbReference>
<comment type="similarity">
    <text evidence="2 12 13">Belongs to the RecF family.</text>
</comment>
<evidence type="ECO:0000256" key="10">
    <source>
        <dbReference type="ARBA" id="ARBA00023204"/>
    </source>
</evidence>
<evidence type="ECO:0000313" key="16">
    <source>
        <dbReference type="Proteomes" id="UP000199488"/>
    </source>
</evidence>
<keyword evidence="5 12" id="KW-0235">DNA replication</keyword>
<comment type="subcellular location">
    <subcellularLocation>
        <location evidence="1 12 13">Cytoplasm</location>
    </subcellularLocation>
</comment>
<dbReference type="Pfam" id="PF02463">
    <property type="entry name" value="SMC_N"/>
    <property type="match status" value="1"/>
</dbReference>
<dbReference type="RefSeq" id="WP_091615183.1">
    <property type="nucleotide sequence ID" value="NZ_FNNC01000005.1"/>
</dbReference>
<dbReference type="AlphaFoldDB" id="A0A1H2W8Q6"/>
<dbReference type="OrthoDB" id="9803889at2"/>
<proteinExistence type="inferred from homology"/>
<dbReference type="NCBIfam" id="TIGR00611">
    <property type="entry name" value="recf"/>
    <property type="match status" value="1"/>
</dbReference>
<evidence type="ECO:0000256" key="7">
    <source>
        <dbReference type="ARBA" id="ARBA00022763"/>
    </source>
</evidence>
<organism evidence="15 16">
    <name type="scientific">Marinococcus luteus</name>
    <dbReference type="NCBI Taxonomy" id="1122204"/>
    <lineage>
        <taxon>Bacteria</taxon>
        <taxon>Bacillati</taxon>
        <taxon>Bacillota</taxon>
        <taxon>Bacilli</taxon>
        <taxon>Bacillales</taxon>
        <taxon>Bacillaceae</taxon>
        <taxon>Marinococcus</taxon>
    </lineage>
</organism>
<keyword evidence="8 12" id="KW-0067">ATP-binding</keyword>
<dbReference type="InterPro" id="IPR042174">
    <property type="entry name" value="RecF_2"/>
</dbReference>
<name>A0A1H2W8Q6_9BACI</name>
<dbReference type="InterPro" id="IPR027417">
    <property type="entry name" value="P-loop_NTPase"/>
</dbReference>
<evidence type="ECO:0000256" key="2">
    <source>
        <dbReference type="ARBA" id="ARBA00008016"/>
    </source>
</evidence>
<evidence type="ECO:0000256" key="6">
    <source>
        <dbReference type="ARBA" id="ARBA00022741"/>
    </source>
</evidence>
<dbReference type="PANTHER" id="PTHR32182">
    <property type="entry name" value="DNA REPLICATION AND REPAIR PROTEIN RECF"/>
    <property type="match status" value="1"/>
</dbReference>
<protein>
    <recommendedName>
        <fullName evidence="3 12">DNA replication and repair protein RecF</fullName>
    </recommendedName>
</protein>
<feature type="binding site" evidence="12">
    <location>
        <begin position="30"/>
        <end position="37"/>
    </location>
    <ligand>
        <name>ATP</name>
        <dbReference type="ChEBI" id="CHEBI:30616"/>
    </ligand>
</feature>
<dbReference type="InterPro" id="IPR003395">
    <property type="entry name" value="RecF/RecN/SMC_N"/>
</dbReference>
<keyword evidence="10 12" id="KW-0234">DNA repair</keyword>
<keyword evidence="16" id="KW-1185">Reference proteome</keyword>
<dbReference type="GO" id="GO:0006260">
    <property type="term" value="P:DNA replication"/>
    <property type="evidence" value="ECO:0007669"/>
    <property type="project" value="UniProtKB-UniRule"/>
</dbReference>
<dbReference type="Gene3D" id="1.20.1050.90">
    <property type="entry name" value="RecF/RecN/SMC, N-terminal domain"/>
    <property type="match status" value="1"/>
</dbReference>
<evidence type="ECO:0000256" key="4">
    <source>
        <dbReference type="ARBA" id="ARBA00022490"/>
    </source>
</evidence>
<evidence type="ECO:0000256" key="8">
    <source>
        <dbReference type="ARBA" id="ARBA00022840"/>
    </source>
</evidence>
<keyword evidence="11 12" id="KW-0742">SOS response</keyword>
<evidence type="ECO:0000256" key="1">
    <source>
        <dbReference type="ARBA" id="ARBA00004496"/>
    </source>
</evidence>
<dbReference type="InterPro" id="IPR001238">
    <property type="entry name" value="DNA-binding_RecF"/>
</dbReference>
<gene>
    <name evidence="12" type="primary">recF</name>
    <name evidence="15" type="ORF">SAMN05421781_2302</name>
</gene>
<dbReference type="GO" id="GO:0003697">
    <property type="term" value="F:single-stranded DNA binding"/>
    <property type="evidence" value="ECO:0007669"/>
    <property type="project" value="UniProtKB-UniRule"/>
</dbReference>
<dbReference type="GO" id="GO:0005524">
    <property type="term" value="F:ATP binding"/>
    <property type="evidence" value="ECO:0007669"/>
    <property type="project" value="UniProtKB-UniRule"/>
</dbReference>
<evidence type="ECO:0000259" key="14">
    <source>
        <dbReference type="Pfam" id="PF02463"/>
    </source>
</evidence>
<dbReference type="PROSITE" id="PS00618">
    <property type="entry name" value="RECF_2"/>
    <property type="match status" value="1"/>
</dbReference>
<keyword evidence="9 12" id="KW-0238">DNA-binding</keyword>
<keyword evidence="7 12" id="KW-0227">DNA damage</keyword>
<reference evidence="15 16" key="1">
    <citation type="submission" date="2016-10" db="EMBL/GenBank/DDBJ databases">
        <authorList>
            <person name="de Groot N.N."/>
        </authorList>
    </citation>
    <scope>NUCLEOTIDE SEQUENCE [LARGE SCALE GENOMIC DNA]</scope>
    <source>
        <strain evidence="15 16">DSM 23126</strain>
    </source>
</reference>
<evidence type="ECO:0000256" key="3">
    <source>
        <dbReference type="ARBA" id="ARBA00020170"/>
    </source>
</evidence>
<dbReference type="SUPFAM" id="SSF52540">
    <property type="entry name" value="P-loop containing nucleoside triphosphate hydrolases"/>
    <property type="match status" value="1"/>
</dbReference>
<dbReference type="Proteomes" id="UP000199488">
    <property type="component" value="Unassembled WGS sequence"/>
</dbReference>
<feature type="domain" description="RecF/RecN/SMC N-terminal" evidence="14">
    <location>
        <begin position="2"/>
        <end position="353"/>
    </location>
</feature>
<dbReference type="Gene3D" id="3.40.50.300">
    <property type="entry name" value="P-loop containing nucleotide triphosphate hydrolases"/>
    <property type="match status" value="1"/>
</dbReference>
<evidence type="ECO:0000256" key="12">
    <source>
        <dbReference type="HAMAP-Rule" id="MF_00365"/>
    </source>
</evidence>
<sequence>MYVKNIRLKQYRNYGDIALQIENTVNVIVGENAQGKTNLMEAIHMLAFAKSHRTSKDKELIGWNHEFARIEASVEREHRHVDLEVILSAKGKKVKKNGIEQKKLSEYIGACNVVMFAPEDLNLVKGGPNMRRRFIDMEIGQISPVYLHDLSKYQRILKQRNQLLKGMFPVPSREQELTLEVIDEQYIEAAVKVIQRRYGFLQQLEGWASEIHTRITQGREQLELQYDPSANIHAEMEASALAEQLRAELARRRENEIRRGLSLAGPHRDEMKLLVNERDVQTYGSQGQQRTAALSLKMAEIELIRSYVGEYPILLLDDVLSELDQHRQSHLLDAIQGKVQTFVTTTSIESIKHETIERATVFTARQGQLEKQ</sequence>
<dbReference type="PANTHER" id="PTHR32182:SF0">
    <property type="entry name" value="DNA REPLICATION AND REPAIR PROTEIN RECF"/>
    <property type="match status" value="1"/>
</dbReference>
<dbReference type="FunFam" id="1.20.1050.90:FF:000002">
    <property type="entry name" value="DNA replication and repair protein RecF"/>
    <property type="match status" value="1"/>
</dbReference>
<dbReference type="CDD" id="cd03242">
    <property type="entry name" value="ABC_RecF"/>
    <property type="match status" value="1"/>
</dbReference>
<dbReference type="GO" id="GO:0005737">
    <property type="term" value="C:cytoplasm"/>
    <property type="evidence" value="ECO:0007669"/>
    <property type="project" value="UniProtKB-SubCell"/>
</dbReference>
<keyword evidence="6 12" id="KW-0547">Nucleotide-binding</keyword>
<dbReference type="HAMAP" id="MF_00365">
    <property type="entry name" value="RecF"/>
    <property type="match status" value="1"/>
</dbReference>
<evidence type="ECO:0000256" key="11">
    <source>
        <dbReference type="ARBA" id="ARBA00023236"/>
    </source>
</evidence>
<evidence type="ECO:0000313" key="15">
    <source>
        <dbReference type="EMBL" id="SDW76654.1"/>
    </source>
</evidence>
<accession>A0A1H2W8Q6</accession>
<dbReference type="GO" id="GO:0006302">
    <property type="term" value="P:double-strand break repair"/>
    <property type="evidence" value="ECO:0007669"/>
    <property type="project" value="TreeGrafter"/>
</dbReference>
<dbReference type="InterPro" id="IPR018078">
    <property type="entry name" value="DNA-binding_RecF_CS"/>
</dbReference>
<evidence type="ECO:0000256" key="13">
    <source>
        <dbReference type="RuleBase" id="RU000578"/>
    </source>
</evidence>
<comment type="function">
    <text evidence="12 13">The RecF protein is involved in DNA metabolism; it is required for DNA replication and normal SOS inducibility. RecF binds preferentially to single-stranded, linear DNA. It also seems to bind ATP.</text>
</comment>
<dbReference type="EMBL" id="FNNC01000005">
    <property type="protein sequence ID" value="SDW76654.1"/>
    <property type="molecule type" value="Genomic_DNA"/>
</dbReference>
<evidence type="ECO:0000256" key="5">
    <source>
        <dbReference type="ARBA" id="ARBA00022705"/>
    </source>
</evidence>
<keyword evidence="4 12" id="KW-0963">Cytoplasm</keyword>
<dbReference type="PROSITE" id="PS00617">
    <property type="entry name" value="RECF_1"/>
    <property type="match status" value="1"/>
</dbReference>
<evidence type="ECO:0000256" key="9">
    <source>
        <dbReference type="ARBA" id="ARBA00023125"/>
    </source>
</evidence>
<dbReference type="GO" id="GO:0009432">
    <property type="term" value="P:SOS response"/>
    <property type="evidence" value="ECO:0007669"/>
    <property type="project" value="UniProtKB-UniRule"/>
</dbReference>